<evidence type="ECO:0000256" key="1">
    <source>
        <dbReference type="SAM" id="Phobius"/>
    </source>
</evidence>
<feature type="transmembrane region" description="Helical" evidence="1">
    <location>
        <begin position="82"/>
        <end position="101"/>
    </location>
</feature>
<name>A0ABS6B0G7_9NOCA</name>
<sequence length="104" mass="10691">MNVTLIAGAVALATGTYGIRFAGPALRRRITFAPRIAQLLEIGSVVLLIALAVTTLVPAHHRADIALPAGVLVALILAWRRAPLVVVALAAAATTALLRLLGVA</sequence>
<keyword evidence="1" id="KW-0812">Transmembrane</keyword>
<protein>
    <submittedName>
        <fullName evidence="2">AzlD domain-containing protein</fullName>
    </submittedName>
</protein>
<dbReference type="RefSeq" id="WP_215917636.1">
    <property type="nucleotide sequence ID" value="NZ_JAHKNI010000004.1"/>
</dbReference>
<comment type="caution">
    <text evidence="2">The sequence shown here is derived from an EMBL/GenBank/DDBJ whole genome shotgun (WGS) entry which is preliminary data.</text>
</comment>
<accession>A0ABS6B0G7</accession>
<organism evidence="2 3">
    <name type="scientific">Nocardia albiluteola</name>
    <dbReference type="NCBI Taxonomy" id="2842303"/>
    <lineage>
        <taxon>Bacteria</taxon>
        <taxon>Bacillati</taxon>
        <taxon>Actinomycetota</taxon>
        <taxon>Actinomycetes</taxon>
        <taxon>Mycobacteriales</taxon>
        <taxon>Nocardiaceae</taxon>
        <taxon>Nocardia</taxon>
    </lineage>
</organism>
<dbReference type="Proteomes" id="UP000733379">
    <property type="component" value="Unassembled WGS sequence"/>
</dbReference>
<feature type="transmembrane region" description="Helical" evidence="1">
    <location>
        <begin position="42"/>
        <end position="61"/>
    </location>
</feature>
<dbReference type="EMBL" id="JAHKNI010000004">
    <property type="protein sequence ID" value="MBU3062743.1"/>
    <property type="molecule type" value="Genomic_DNA"/>
</dbReference>
<keyword evidence="1" id="KW-0472">Membrane</keyword>
<evidence type="ECO:0000313" key="2">
    <source>
        <dbReference type="EMBL" id="MBU3062743.1"/>
    </source>
</evidence>
<dbReference type="InterPro" id="IPR008407">
    <property type="entry name" value="Brnchd-chn_aa_trnsp_AzlD"/>
</dbReference>
<dbReference type="Pfam" id="PF05437">
    <property type="entry name" value="AzlD"/>
    <property type="match status" value="1"/>
</dbReference>
<reference evidence="2 3" key="1">
    <citation type="submission" date="2021-06" db="EMBL/GenBank/DDBJ databases">
        <title>Actinomycetes sequencing.</title>
        <authorList>
            <person name="Shan Q."/>
        </authorList>
    </citation>
    <scope>NUCLEOTIDE SEQUENCE [LARGE SCALE GENOMIC DNA]</scope>
    <source>
        <strain evidence="2 3">NEAU-G5</strain>
    </source>
</reference>
<proteinExistence type="predicted"/>
<keyword evidence="1" id="KW-1133">Transmembrane helix</keyword>
<keyword evidence="3" id="KW-1185">Reference proteome</keyword>
<evidence type="ECO:0000313" key="3">
    <source>
        <dbReference type="Proteomes" id="UP000733379"/>
    </source>
</evidence>
<gene>
    <name evidence="2" type="ORF">KO481_14580</name>
</gene>